<evidence type="ECO:0000313" key="3">
    <source>
        <dbReference type="Proteomes" id="UP000243024"/>
    </source>
</evidence>
<accession>A0A132MKG2</accession>
<evidence type="ECO:0008006" key="5">
    <source>
        <dbReference type="Google" id="ProtNLM"/>
    </source>
</evidence>
<dbReference type="PANTHER" id="PTHR38433:SF1">
    <property type="entry name" value="DUF1641 DOMAIN-CONTAINING PROTEIN"/>
    <property type="match status" value="1"/>
</dbReference>
<protein>
    <recommendedName>
        <fullName evidence="5">DUF1641 domain-containing protein</fullName>
    </recommendedName>
</protein>
<dbReference type="InterPro" id="IPR012440">
    <property type="entry name" value="DUF1641"/>
</dbReference>
<dbReference type="STRING" id="1484.SA87_00830"/>
<gene>
    <name evidence="2" type="ORF">HSCHL_1170</name>
    <name evidence="1" type="ORF">SA87_00830</name>
</gene>
<keyword evidence="3" id="KW-1185">Reference proteome</keyword>
<name>A0A132MKG2_HYDSH</name>
<organism evidence="2 4">
    <name type="scientific">Hydrogenibacillus schlegelii</name>
    <name type="common">Bacillus schlegelii</name>
    <dbReference type="NCBI Taxonomy" id="1484"/>
    <lineage>
        <taxon>Bacteria</taxon>
        <taxon>Bacillati</taxon>
        <taxon>Bacillota</taxon>
        <taxon>Bacilli</taxon>
        <taxon>Bacillales</taxon>
        <taxon>Bacillales Family X. Incertae Sedis</taxon>
        <taxon>Hydrogenibacillus</taxon>
    </lineage>
</organism>
<dbReference type="RefSeq" id="WP_066202584.1">
    <property type="nucleotide sequence ID" value="NZ_JBFMHU010000152.1"/>
</dbReference>
<dbReference type="AlphaFoldDB" id="A0A132MKG2"/>
<dbReference type="EMBL" id="JXBB01000045">
    <property type="protein sequence ID" value="OAR03755.1"/>
    <property type="molecule type" value="Genomic_DNA"/>
</dbReference>
<dbReference type="PANTHER" id="PTHR38433">
    <property type="match status" value="1"/>
</dbReference>
<evidence type="ECO:0000313" key="1">
    <source>
        <dbReference type="EMBL" id="OAR03755.1"/>
    </source>
</evidence>
<dbReference type="EMBL" id="PEBV01000039">
    <property type="protein sequence ID" value="PTQ51797.1"/>
    <property type="molecule type" value="Genomic_DNA"/>
</dbReference>
<dbReference type="Pfam" id="PF07849">
    <property type="entry name" value="DUF1641"/>
    <property type="match status" value="1"/>
</dbReference>
<dbReference type="OrthoDB" id="9034370at2"/>
<dbReference type="Proteomes" id="UP000243024">
    <property type="component" value="Unassembled WGS sequence"/>
</dbReference>
<comment type="caution">
    <text evidence="2">The sequence shown here is derived from an EMBL/GenBank/DDBJ whole genome shotgun (WGS) entry which is preliminary data.</text>
</comment>
<evidence type="ECO:0000313" key="2">
    <source>
        <dbReference type="EMBL" id="PTQ51797.1"/>
    </source>
</evidence>
<evidence type="ECO:0000313" key="4">
    <source>
        <dbReference type="Proteomes" id="UP000244180"/>
    </source>
</evidence>
<reference evidence="2 4" key="2">
    <citation type="submission" date="2017-08" db="EMBL/GenBank/DDBJ databases">
        <title>Burning lignite coal seam in the remote Altai Mountains harbors a hydrogen-driven thermophilic microbial community.</title>
        <authorList>
            <person name="Kadnikov V.V."/>
            <person name="Mardanov A.V."/>
            <person name="Ivasenko D."/>
            <person name="Beletsky A.V."/>
            <person name="Karnachuk O.V."/>
            <person name="Ravin N.V."/>
        </authorList>
    </citation>
    <scope>NUCLEOTIDE SEQUENCE [LARGE SCALE GENOMIC DNA]</scope>
    <source>
        <strain evidence="2">AL33</strain>
    </source>
</reference>
<reference evidence="1 3" key="1">
    <citation type="submission" date="2015-09" db="EMBL/GenBank/DDBJ databases">
        <title>Draft genome sequence of Hydrogenibacillus schlegelii DSM 2000.</title>
        <authorList>
            <person name="Hemp J."/>
        </authorList>
    </citation>
    <scope>NUCLEOTIDE SEQUENCE [LARGE SCALE GENOMIC DNA]</scope>
    <source>
        <strain evidence="1 3">MA 48</strain>
    </source>
</reference>
<sequence length="150" mass="16332">MARAISFVRPSEEERAKKTVQPDAALEEAMALLAALHEAGFLSLLKGAVLSRNEVLEIIVQAINTDEGKRFLKNIIQLMMLFGSKELETAIGVSRAVLRNMDEAAASLEDPPPKWRHLLAAVNDPDVRRGLAFLLAVAKALGCAFRAPQS</sequence>
<proteinExistence type="predicted"/>
<dbReference type="Proteomes" id="UP000244180">
    <property type="component" value="Unassembled WGS sequence"/>
</dbReference>